<dbReference type="Gene3D" id="2.60.40.420">
    <property type="entry name" value="Cupredoxins - blue copper proteins"/>
    <property type="match status" value="1"/>
</dbReference>
<dbReference type="Proteomes" id="UP000291838">
    <property type="component" value="Unassembled WGS sequence"/>
</dbReference>
<evidence type="ECO:0000259" key="1">
    <source>
        <dbReference type="Pfam" id="PF13473"/>
    </source>
</evidence>
<proteinExistence type="predicted"/>
<protein>
    <recommendedName>
        <fullName evidence="1">EfeO-type cupredoxin-like domain-containing protein</fullName>
    </recommendedName>
</protein>
<dbReference type="Pfam" id="PF13473">
    <property type="entry name" value="Cupredoxin_1"/>
    <property type="match status" value="1"/>
</dbReference>
<name>A0A4V1RJK4_9ACTN</name>
<dbReference type="SUPFAM" id="SSF49503">
    <property type="entry name" value="Cupredoxins"/>
    <property type="match status" value="1"/>
</dbReference>
<reference evidence="2 3" key="1">
    <citation type="submission" date="2019-01" db="EMBL/GenBank/DDBJ databases">
        <title>Novel species of Nocardioides.</title>
        <authorList>
            <person name="Liu Q."/>
            <person name="Xin Y.-H."/>
        </authorList>
    </citation>
    <scope>NUCLEOTIDE SEQUENCE [LARGE SCALE GENOMIC DNA]</scope>
    <source>
        <strain evidence="2 3">HLT3-15</strain>
    </source>
</reference>
<comment type="caution">
    <text evidence="2">The sequence shown here is derived from an EMBL/GenBank/DDBJ whole genome shotgun (WGS) entry which is preliminary data.</text>
</comment>
<dbReference type="InterPro" id="IPR052721">
    <property type="entry name" value="ET_Amicyanin"/>
</dbReference>
<dbReference type="AlphaFoldDB" id="A0A4V1RJK4"/>
<evidence type="ECO:0000313" key="2">
    <source>
        <dbReference type="EMBL" id="RYB89092.1"/>
    </source>
</evidence>
<dbReference type="InterPro" id="IPR008972">
    <property type="entry name" value="Cupredoxin"/>
</dbReference>
<dbReference type="InterPro" id="IPR028096">
    <property type="entry name" value="EfeO_Cupredoxin"/>
</dbReference>
<feature type="domain" description="EfeO-type cupredoxin-like" evidence="1">
    <location>
        <begin position="8"/>
        <end position="74"/>
    </location>
</feature>
<dbReference type="EMBL" id="SDWS01000009">
    <property type="protein sequence ID" value="RYB89092.1"/>
    <property type="molecule type" value="Genomic_DNA"/>
</dbReference>
<evidence type="ECO:0000313" key="3">
    <source>
        <dbReference type="Proteomes" id="UP000291838"/>
    </source>
</evidence>
<dbReference type="OrthoDB" id="574459at2"/>
<dbReference type="PANTHER" id="PTHR36507:SF1">
    <property type="entry name" value="BLL1555 PROTEIN"/>
    <property type="match status" value="1"/>
</dbReference>
<sequence length="75" mass="7844">MADYAFAPLTVAPGQEVEVVDSDAEAHTLTAIDGSFDTGSFDNSSPGTFTAPDKPGTYDFVCEIHPSMTGTLTVQ</sequence>
<gene>
    <name evidence="2" type="ORF">EUA06_17720</name>
</gene>
<organism evidence="2 3">
    <name type="scientific">Nocardioides glacieisoli</name>
    <dbReference type="NCBI Taxonomy" id="1168730"/>
    <lineage>
        <taxon>Bacteria</taxon>
        <taxon>Bacillati</taxon>
        <taxon>Actinomycetota</taxon>
        <taxon>Actinomycetes</taxon>
        <taxon>Propionibacteriales</taxon>
        <taxon>Nocardioidaceae</taxon>
        <taxon>Nocardioides</taxon>
    </lineage>
</organism>
<accession>A0A4V1RJK4</accession>
<keyword evidence="3" id="KW-1185">Reference proteome</keyword>
<dbReference type="PANTHER" id="PTHR36507">
    <property type="entry name" value="BLL1555 PROTEIN"/>
    <property type="match status" value="1"/>
</dbReference>